<evidence type="ECO:0000313" key="9">
    <source>
        <dbReference type="Proteomes" id="UP000006094"/>
    </source>
</evidence>
<sequence length="161" mass="17374">MFDLKITVNGIDYEKQINPDMRLLDFIRNDLGLTGTKEGCGEGECGACTVIVDGKAVDSCLMLAAQCHGKKIETIEGVGKGGELHPVQQSFLDNGAVQCGFCIPGMVLSAKALLDSKPDASEDDIKECVSGNLCRCTGYDKMFKAVKDAQKVYRKEMKNNG</sequence>
<dbReference type="InterPro" id="IPR036010">
    <property type="entry name" value="2Fe-2S_ferredoxin-like_sf"/>
</dbReference>
<dbReference type="SUPFAM" id="SSF47741">
    <property type="entry name" value="CO dehydrogenase ISP C-domain like"/>
    <property type="match status" value="1"/>
</dbReference>
<dbReference type="eggNOG" id="COG2080">
    <property type="taxonomic scope" value="Bacteria"/>
</dbReference>
<dbReference type="InterPro" id="IPR002888">
    <property type="entry name" value="2Fe-2S-bd"/>
</dbReference>
<dbReference type="Pfam" id="PF01799">
    <property type="entry name" value="Fer2_2"/>
    <property type="match status" value="1"/>
</dbReference>
<evidence type="ECO:0000256" key="2">
    <source>
        <dbReference type="ARBA" id="ARBA00022723"/>
    </source>
</evidence>
<dbReference type="FunFam" id="3.10.20.30:FF:000020">
    <property type="entry name" value="Xanthine dehydrogenase iron-sulfur subunit"/>
    <property type="match status" value="1"/>
</dbReference>
<dbReference type="InterPro" id="IPR006058">
    <property type="entry name" value="2Fe2S_fd_BS"/>
</dbReference>
<gene>
    <name evidence="8" type="ordered locus">Curi_c19430</name>
</gene>
<dbReference type="Pfam" id="PF00111">
    <property type="entry name" value="Fer2"/>
    <property type="match status" value="1"/>
</dbReference>
<dbReference type="PANTHER" id="PTHR44379">
    <property type="entry name" value="OXIDOREDUCTASE WITH IRON-SULFUR SUBUNIT"/>
    <property type="match status" value="1"/>
</dbReference>
<keyword evidence="9" id="KW-1185">Reference proteome</keyword>
<dbReference type="KEGG" id="cad:Curi_c19430"/>
<dbReference type="GO" id="GO:0051537">
    <property type="term" value="F:2 iron, 2 sulfur cluster binding"/>
    <property type="evidence" value="ECO:0007669"/>
    <property type="project" value="UniProtKB-KW"/>
</dbReference>
<evidence type="ECO:0000256" key="1">
    <source>
        <dbReference type="ARBA" id="ARBA00022714"/>
    </source>
</evidence>
<dbReference type="OrthoDB" id="9796880at2"/>
<keyword evidence="5" id="KW-0411">Iron-sulfur</keyword>
<dbReference type="AlphaFoldDB" id="K0B1J6"/>
<evidence type="ECO:0000256" key="5">
    <source>
        <dbReference type="ARBA" id="ARBA00023014"/>
    </source>
</evidence>
<dbReference type="Proteomes" id="UP000006094">
    <property type="component" value="Chromosome"/>
</dbReference>
<dbReference type="EC" id="1.17.1.-" evidence="8"/>
<dbReference type="FunFam" id="1.10.150.120:FF:000003">
    <property type="entry name" value="Carbon monoxide dehydrogenase, small subunit"/>
    <property type="match status" value="1"/>
</dbReference>
<dbReference type="GO" id="GO:0016491">
    <property type="term" value="F:oxidoreductase activity"/>
    <property type="evidence" value="ECO:0007669"/>
    <property type="project" value="UniProtKB-KW"/>
</dbReference>
<reference evidence="8 9" key="1">
    <citation type="journal article" date="2012" name="PLoS ONE">
        <title>The purine-utilizing bacterium Clostridium acidurici 9a: a genome-guided metabolic reconsideration.</title>
        <authorList>
            <person name="Hartwich K."/>
            <person name="Poehlein A."/>
            <person name="Daniel R."/>
        </authorList>
    </citation>
    <scope>NUCLEOTIDE SEQUENCE [LARGE SCALE GENOMIC DNA]</scope>
    <source>
        <strain evidence="9">ATCC 7906 / DSM 604 / BCRC 14475 / CIP 104303 / KCTC 5404 / NCIMB 10678 / 9a</strain>
    </source>
</reference>
<dbReference type="PROSITE" id="PS51085">
    <property type="entry name" value="2FE2S_FER_2"/>
    <property type="match status" value="1"/>
</dbReference>
<dbReference type="CDD" id="cd00207">
    <property type="entry name" value="fer2"/>
    <property type="match status" value="1"/>
</dbReference>
<dbReference type="STRING" id="1128398.Curi_c19430"/>
<dbReference type="InterPro" id="IPR036884">
    <property type="entry name" value="2Fe-2S-bd_dom_sf"/>
</dbReference>
<dbReference type="InterPro" id="IPR012675">
    <property type="entry name" value="Beta-grasp_dom_sf"/>
</dbReference>
<keyword evidence="1" id="KW-0001">2Fe-2S</keyword>
<feature type="domain" description="2Fe-2S ferredoxin-type" evidence="7">
    <location>
        <begin position="2"/>
        <end position="78"/>
    </location>
</feature>
<protein>
    <submittedName>
        <fullName evidence="8">Purine hydroxlyse, delta subunit</fullName>
        <ecNumber evidence="8">1.17.1.-</ecNumber>
    </submittedName>
</protein>
<dbReference type="RefSeq" id="WP_014968083.1">
    <property type="nucleotide sequence ID" value="NC_018664.1"/>
</dbReference>
<comment type="pathway">
    <text evidence="6">Alkaloid degradation; nicotine degradation.</text>
</comment>
<keyword evidence="4" id="KW-0408">Iron</keyword>
<evidence type="ECO:0000256" key="4">
    <source>
        <dbReference type="ARBA" id="ARBA00023004"/>
    </source>
</evidence>
<keyword evidence="3 8" id="KW-0560">Oxidoreductase</keyword>
<accession>K0B1J6</accession>
<dbReference type="SUPFAM" id="SSF54292">
    <property type="entry name" value="2Fe-2S ferredoxin-like"/>
    <property type="match status" value="1"/>
</dbReference>
<name>K0B1J6_GOTA9</name>
<organism evidence="8 9">
    <name type="scientific">Gottschalkia acidurici (strain ATCC 7906 / DSM 604 / BCRC 14475 / CIP 104303 / KCTC 5404 / NCIMB 10678 / 9a)</name>
    <name type="common">Clostridium acidurici</name>
    <dbReference type="NCBI Taxonomy" id="1128398"/>
    <lineage>
        <taxon>Bacteria</taxon>
        <taxon>Bacillati</taxon>
        <taxon>Bacillota</taxon>
        <taxon>Tissierellia</taxon>
        <taxon>Tissierellales</taxon>
        <taxon>Gottschalkiaceae</taxon>
        <taxon>Gottschalkia</taxon>
    </lineage>
</organism>
<dbReference type="PROSITE" id="PS00197">
    <property type="entry name" value="2FE2S_FER_1"/>
    <property type="match status" value="1"/>
</dbReference>
<dbReference type="InterPro" id="IPR051452">
    <property type="entry name" value="Diverse_Oxidoreductases"/>
</dbReference>
<evidence type="ECO:0000259" key="7">
    <source>
        <dbReference type="PROSITE" id="PS51085"/>
    </source>
</evidence>
<dbReference type="Gene3D" id="3.10.20.30">
    <property type="match status" value="1"/>
</dbReference>
<dbReference type="Gene3D" id="1.10.150.120">
    <property type="entry name" value="[2Fe-2S]-binding domain"/>
    <property type="match status" value="1"/>
</dbReference>
<evidence type="ECO:0000256" key="6">
    <source>
        <dbReference type="ARBA" id="ARBA00060707"/>
    </source>
</evidence>
<evidence type="ECO:0000256" key="3">
    <source>
        <dbReference type="ARBA" id="ARBA00023002"/>
    </source>
</evidence>
<dbReference type="EMBL" id="CP003326">
    <property type="protein sequence ID" value="AFS78947.1"/>
    <property type="molecule type" value="Genomic_DNA"/>
</dbReference>
<dbReference type="HOGENOM" id="CLU_052511_3_1_9"/>
<keyword evidence="2" id="KW-0479">Metal-binding</keyword>
<evidence type="ECO:0000313" key="8">
    <source>
        <dbReference type="EMBL" id="AFS78947.1"/>
    </source>
</evidence>
<dbReference type="GO" id="GO:0046872">
    <property type="term" value="F:metal ion binding"/>
    <property type="evidence" value="ECO:0007669"/>
    <property type="project" value="UniProtKB-KW"/>
</dbReference>
<dbReference type="PANTHER" id="PTHR44379:SF8">
    <property type="entry name" value="XANTHINE DEHYDROGENASE IRON-SULFUR-BINDING SUBUNIT XDHC-RELATED"/>
    <property type="match status" value="1"/>
</dbReference>
<dbReference type="PATRIC" id="fig|1128398.3.peg.2000"/>
<dbReference type="InterPro" id="IPR001041">
    <property type="entry name" value="2Fe-2S_ferredoxin-type"/>
</dbReference>
<proteinExistence type="predicted"/>